<reference evidence="1" key="1">
    <citation type="submission" date="2023-07" db="EMBL/GenBank/DDBJ databases">
        <title>Black Yeasts Isolated from many extreme environments.</title>
        <authorList>
            <person name="Coleine C."/>
            <person name="Stajich J.E."/>
            <person name="Selbmann L."/>
        </authorList>
    </citation>
    <scope>NUCLEOTIDE SEQUENCE</scope>
    <source>
        <strain evidence="1">CCFEE 5485</strain>
    </source>
</reference>
<dbReference type="Proteomes" id="UP001274830">
    <property type="component" value="Unassembled WGS sequence"/>
</dbReference>
<gene>
    <name evidence="1" type="ORF">LTR78_005263</name>
</gene>
<protein>
    <submittedName>
        <fullName evidence="1">Uncharacterized protein</fullName>
    </submittedName>
</protein>
<evidence type="ECO:0000313" key="1">
    <source>
        <dbReference type="EMBL" id="KAK3674919.1"/>
    </source>
</evidence>
<organism evidence="1 2">
    <name type="scientific">Recurvomyces mirabilis</name>
    <dbReference type="NCBI Taxonomy" id="574656"/>
    <lineage>
        <taxon>Eukaryota</taxon>
        <taxon>Fungi</taxon>
        <taxon>Dikarya</taxon>
        <taxon>Ascomycota</taxon>
        <taxon>Pezizomycotina</taxon>
        <taxon>Dothideomycetes</taxon>
        <taxon>Dothideomycetidae</taxon>
        <taxon>Mycosphaerellales</taxon>
        <taxon>Teratosphaeriaceae</taxon>
        <taxon>Recurvomyces</taxon>
    </lineage>
</organism>
<sequence length="321" mass="36361">MEDLEPTKPKQQRWNTTNEMRLLRGMWIWNTAELVQDPKQIDDLTRTAASLKLTDAYLYMAPKWYNDKSDDVAKLNTHLNATGVRVWALDGDPSYIDDLPAVDDFIAGLTSLSDFNERVHPSARFHGFQADVEPQDQPLHNTGFHNGIAESKLEPHQQIERSILWHKLICLLTRASNLMHSYGLEFSAAMPFWLHDYEGEPITVYWSGGYTCVMDLVMPLMDEYVVMSYNTDPANATKRIVTQAAHATKQAVEGSKMPRILGSVETAKGVGRNISYGDTVGKQSRTAVLRDVRVIEEELAEYPAFAGMAIHHWAAWRELLP</sequence>
<evidence type="ECO:0000313" key="2">
    <source>
        <dbReference type="Proteomes" id="UP001274830"/>
    </source>
</evidence>
<dbReference type="AlphaFoldDB" id="A0AAE0WN77"/>
<accession>A0AAE0WN77</accession>
<comment type="caution">
    <text evidence="1">The sequence shown here is derived from an EMBL/GenBank/DDBJ whole genome shotgun (WGS) entry which is preliminary data.</text>
</comment>
<dbReference type="EMBL" id="JAUTXT010000017">
    <property type="protein sequence ID" value="KAK3674919.1"/>
    <property type="molecule type" value="Genomic_DNA"/>
</dbReference>
<keyword evidence="2" id="KW-1185">Reference proteome</keyword>
<name>A0AAE0WN77_9PEZI</name>
<proteinExistence type="predicted"/>